<keyword evidence="2 4" id="KW-0863">Zinc-finger</keyword>
<evidence type="ECO:0000259" key="6">
    <source>
        <dbReference type="PROSITE" id="PS50089"/>
    </source>
</evidence>
<dbReference type="Gene3D" id="3.30.40.10">
    <property type="entry name" value="Zinc/RING finger domain, C3HC4 (zinc finger)"/>
    <property type="match status" value="1"/>
</dbReference>
<feature type="compositionally biased region" description="Acidic residues" evidence="5">
    <location>
        <begin position="173"/>
        <end position="189"/>
    </location>
</feature>
<organism evidence="7 8">
    <name type="scientific">Starmerella bacillaris</name>
    <name type="common">Yeast</name>
    <name type="synonym">Candida zemplinina</name>
    <dbReference type="NCBI Taxonomy" id="1247836"/>
    <lineage>
        <taxon>Eukaryota</taxon>
        <taxon>Fungi</taxon>
        <taxon>Dikarya</taxon>
        <taxon>Ascomycota</taxon>
        <taxon>Saccharomycotina</taxon>
        <taxon>Dipodascomycetes</taxon>
        <taxon>Dipodascales</taxon>
        <taxon>Trichomonascaceae</taxon>
        <taxon>Starmerella</taxon>
    </lineage>
</organism>
<dbReference type="Proteomes" id="UP001362899">
    <property type="component" value="Unassembled WGS sequence"/>
</dbReference>
<dbReference type="InterPro" id="IPR013083">
    <property type="entry name" value="Znf_RING/FYVE/PHD"/>
</dbReference>
<evidence type="ECO:0000256" key="1">
    <source>
        <dbReference type="ARBA" id="ARBA00022723"/>
    </source>
</evidence>
<keyword evidence="3" id="KW-0862">Zinc</keyword>
<name>A0AAV5RH36_STABA</name>
<keyword evidence="8" id="KW-1185">Reference proteome</keyword>
<dbReference type="PROSITE" id="PS00518">
    <property type="entry name" value="ZF_RING_1"/>
    <property type="match status" value="1"/>
</dbReference>
<comment type="caution">
    <text evidence="7">The sequence shown here is derived from an EMBL/GenBank/DDBJ whole genome shotgun (WGS) entry which is preliminary data.</text>
</comment>
<dbReference type="PANTHER" id="PTHR23327:SF51">
    <property type="entry name" value="TRANSCRIPTIONAL REGULATOR OF YEAST FORM ADHERENCE 3"/>
    <property type="match status" value="1"/>
</dbReference>
<dbReference type="InterPro" id="IPR018957">
    <property type="entry name" value="Znf_C3HC4_RING-type"/>
</dbReference>
<evidence type="ECO:0000313" key="8">
    <source>
        <dbReference type="Proteomes" id="UP001362899"/>
    </source>
</evidence>
<dbReference type="EMBL" id="BTGC01000003">
    <property type="protein sequence ID" value="GMM50522.1"/>
    <property type="molecule type" value="Genomic_DNA"/>
</dbReference>
<dbReference type="AlphaFoldDB" id="A0AAV5RH36"/>
<dbReference type="InterPro" id="IPR001841">
    <property type="entry name" value="Znf_RING"/>
</dbReference>
<feature type="region of interest" description="Disordered" evidence="5">
    <location>
        <begin position="169"/>
        <end position="192"/>
    </location>
</feature>
<feature type="domain" description="RING-type" evidence="6">
    <location>
        <begin position="33"/>
        <end position="74"/>
    </location>
</feature>
<dbReference type="SUPFAM" id="SSF57850">
    <property type="entry name" value="RING/U-box"/>
    <property type="match status" value="1"/>
</dbReference>
<gene>
    <name evidence="7" type="ORF">DASB73_014800</name>
</gene>
<dbReference type="GO" id="GO:0008270">
    <property type="term" value="F:zinc ion binding"/>
    <property type="evidence" value="ECO:0007669"/>
    <property type="project" value="UniProtKB-KW"/>
</dbReference>
<sequence length="406" mass="45966">MPEGDLEQVLDFTKDVLKALKSDNEVLKSVLTCEVCCSLIVNPFVLSCGHSFCGGCLVQWFQQVEDNQSCPGCRQKVNSKPSYNYALSKIVRCVINSWNQQHPDKKVDVDDRKTEYDSLLKEPNQRPRPIYSEEDGMYMCGVCLHEIDTQGYCSNPSCETFYEELASQSANNSDDDMDDLEEGNGDDIASEASYHTSSDGSGFWIGDVGSIAFYPPRFDNALDFLFENIKGSRDTHMSIFDVIDEIRTYIKPNSTDGSRTPEPDLGIRKILLETSERSRHGFRPSRFYYCPEDDPNADEDEIGTFEELFEQVAERPDVVSRITLFGCQEQGTAHQPVVIYKRQRNPELDMYEDEFDYDDGFVVDDDESEASYASYVGDDLEDGDLQFKNMSSISPSSDSDVIEILD</sequence>
<dbReference type="PANTHER" id="PTHR23327">
    <property type="entry name" value="RING FINGER PROTEIN 127"/>
    <property type="match status" value="1"/>
</dbReference>
<evidence type="ECO:0000256" key="2">
    <source>
        <dbReference type="ARBA" id="ARBA00022771"/>
    </source>
</evidence>
<reference evidence="7 8" key="1">
    <citation type="journal article" date="2023" name="Elife">
        <title>Identification of key yeast species and microbe-microbe interactions impacting larval growth of Drosophila in the wild.</title>
        <authorList>
            <person name="Mure A."/>
            <person name="Sugiura Y."/>
            <person name="Maeda R."/>
            <person name="Honda K."/>
            <person name="Sakurai N."/>
            <person name="Takahashi Y."/>
            <person name="Watada M."/>
            <person name="Katoh T."/>
            <person name="Gotoh A."/>
            <person name="Gotoh Y."/>
            <person name="Taniguchi I."/>
            <person name="Nakamura K."/>
            <person name="Hayashi T."/>
            <person name="Katayama T."/>
            <person name="Uemura T."/>
            <person name="Hattori Y."/>
        </authorList>
    </citation>
    <scope>NUCLEOTIDE SEQUENCE [LARGE SCALE GENOMIC DNA]</scope>
    <source>
        <strain evidence="7 8">SB-73</strain>
    </source>
</reference>
<evidence type="ECO:0000256" key="4">
    <source>
        <dbReference type="PROSITE-ProRule" id="PRU00175"/>
    </source>
</evidence>
<keyword evidence="1" id="KW-0479">Metal-binding</keyword>
<protein>
    <recommendedName>
        <fullName evidence="6">RING-type domain-containing protein</fullName>
    </recommendedName>
</protein>
<evidence type="ECO:0000256" key="3">
    <source>
        <dbReference type="ARBA" id="ARBA00022833"/>
    </source>
</evidence>
<dbReference type="SMART" id="SM00184">
    <property type="entry name" value="RING"/>
    <property type="match status" value="1"/>
</dbReference>
<evidence type="ECO:0000256" key="5">
    <source>
        <dbReference type="SAM" id="MobiDB-lite"/>
    </source>
</evidence>
<dbReference type="Pfam" id="PF00097">
    <property type="entry name" value="zf-C3HC4"/>
    <property type="match status" value="1"/>
</dbReference>
<evidence type="ECO:0000313" key="7">
    <source>
        <dbReference type="EMBL" id="GMM50522.1"/>
    </source>
</evidence>
<dbReference type="PROSITE" id="PS50089">
    <property type="entry name" value="ZF_RING_2"/>
    <property type="match status" value="1"/>
</dbReference>
<accession>A0AAV5RH36</accession>
<proteinExistence type="predicted"/>
<dbReference type="InterPro" id="IPR017907">
    <property type="entry name" value="Znf_RING_CS"/>
</dbReference>